<protein>
    <recommendedName>
        <fullName evidence="2">HTH cro/C1-type domain-containing protein</fullName>
    </recommendedName>
</protein>
<feature type="domain" description="HTH cro/C1-type" evidence="2">
    <location>
        <begin position="21"/>
        <end position="45"/>
    </location>
</feature>
<dbReference type="InterPro" id="IPR001387">
    <property type="entry name" value="Cro/C1-type_HTH"/>
</dbReference>
<dbReference type="GO" id="GO:0003677">
    <property type="term" value="F:DNA binding"/>
    <property type="evidence" value="ECO:0007669"/>
    <property type="project" value="InterPro"/>
</dbReference>
<evidence type="ECO:0000313" key="3">
    <source>
        <dbReference type="EMBL" id="PWR06745.1"/>
    </source>
</evidence>
<dbReference type="Gene3D" id="1.10.260.40">
    <property type="entry name" value="lambda repressor-like DNA-binding domains"/>
    <property type="match status" value="1"/>
</dbReference>
<evidence type="ECO:0000313" key="4">
    <source>
        <dbReference type="Proteomes" id="UP000246050"/>
    </source>
</evidence>
<dbReference type="PROSITE" id="PS50943">
    <property type="entry name" value="HTH_CROC1"/>
    <property type="match status" value="1"/>
</dbReference>
<evidence type="ECO:0000256" key="1">
    <source>
        <dbReference type="SAM" id="MobiDB-lite"/>
    </source>
</evidence>
<dbReference type="EMBL" id="QGKS01000502">
    <property type="protein sequence ID" value="PWR06745.1"/>
    <property type="molecule type" value="Genomic_DNA"/>
</dbReference>
<reference evidence="3 4" key="1">
    <citation type="submission" date="2018-05" db="EMBL/GenBank/DDBJ databases">
        <title>Micromonosporas from Atacama Desert.</title>
        <authorList>
            <person name="Carro L."/>
            <person name="Golinska P."/>
            <person name="Klenk H.-P."/>
            <person name="Goodfellow M."/>
        </authorList>
    </citation>
    <scope>NUCLEOTIDE SEQUENCE [LARGE SCALE GENOMIC DNA]</scope>
    <source>
        <strain evidence="3 4">4G51</strain>
    </source>
</reference>
<evidence type="ECO:0000259" key="2">
    <source>
        <dbReference type="PROSITE" id="PS50943"/>
    </source>
</evidence>
<proteinExistence type="predicted"/>
<dbReference type="SMART" id="SM00530">
    <property type="entry name" value="HTH_XRE"/>
    <property type="match status" value="1"/>
</dbReference>
<gene>
    <name evidence="3" type="ORF">DKT69_36235</name>
</gene>
<dbReference type="SUPFAM" id="SSF47413">
    <property type="entry name" value="lambda repressor-like DNA-binding domains"/>
    <property type="match status" value="1"/>
</dbReference>
<sequence length="333" mass="37593">MTTRRVLTGGPVPPNRSTNPVRERRVELGLTQQEAAKRAEVSIATWRRLETTNELDGFKPDNVKGFARALRLAMAEFRQLMGSEQVAKADAAADDLVRFFNSSFTGDPLTAADAMALHSTVAFSDFAPMKTGRFAVEHTLGCGFAAFLKGEASIREVELLRDLPELALTQVNNHWLVRMGERIMRVGGELGEGRVPRPVCLADEYALSIVILNTDPPSVGDVLDTFPGLNDREHLPPRYWDEEDGQELVWDWRDRMLGALLPPDEAHDYRRHDLLVMEAHGQGVYDTSDPRHPLRWFDRDDLREQCQSSLAYARLSEQEQTERLREAMGRIRG</sequence>
<organism evidence="3 4">
    <name type="scientific">Micromonospora sicca</name>
    <dbReference type="NCBI Taxonomy" id="2202420"/>
    <lineage>
        <taxon>Bacteria</taxon>
        <taxon>Bacillati</taxon>
        <taxon>Actinomycetota</taxon>
        <taxon>Actinomycetes</taxon>
        <taxon>Micromonosporales</taxon>
        <taxon>Micromonosporaceae</taxon>
        <taxon>Micromonospora</taxon>
    </lineage>
</organism>
<dbReference type="AlphaFoldDB" id="A0A317D2H1"/>
<accession>A0A317D2H1</accession>
<dbReference type="CDD" id="cd00093">
    <property type="entry name" value="HTH_XRE"/>
    <property type="match status" value="1"/>
</dbReference>
<dbReference type="Proteomes" id="UP000246050">
    <property type="component" value="Unassembled WGS sequence"/>
</dbReference>
<dbReference type="InterPro" id="IPR010982">
    <property type="entry name" value="Lambda_DNA-bd_dom_sf"/>
</dbReference>
<name>A0A317D2H1_9ACTN</name>
<comment type="caution">
    <text evidence="3">The sequence shown here is derived from an EMBL/GenBank/DDBJ whole genome shotgun (WGS) entry which is preliminary data.</text>
</comment>
<feature type="region of interest" description="Disordered" evidence="1">
    <location>
        <begin position="1"/>
        <end position="21"/>
    </location>
</feature>
<dbReference type="Pfam" id="PF13560">
    <property type="entry name" value="HTH_31"/>
    <property type="match status" value="1"/>
</dbReference>